<sequence>MEKRHSRGRCSRPATSDANSLKHIGGGGGKDNRQENGLLLDGSAIAKFSLPYTGRLQFYI</sequence>
<reference evidence="2 3" key="1">
    <citation type="journal article" date="2009" name="Nature">
        <title>The Sorghum bicolor genome and the diversification of grasses.</title>
        <authorList>
            <person name="Paterson A.H."/>
            <person name="Bowers J.E."/>
            <person name="Bruggmann R."/>
            <person name="Dubchak I."/>
            <person name="Grimwood J."/>
            <person name="Gundlach H."/>
            <person name="Haberer G."/>
            <person name="Hellsten U."/>
            <person name="Mitros T."/>
            <person name="Poliakov A."/>
            <person name="Schmutz J."/>
            <person name="Spannagl M."/>
            <person name="Tang H."/>
            <person name="Wang X."/>
            <person name="Wicker T."/>
            <person name="Bharti A.K."/>
            <person name="Chapman J."/>
            <person name="Feltus F.A."/>
            <person name="Gowik U."/>
            <person name="Grigoriev I.V."/>
            <person name="Lyons E."/>
            <person name="Maher C.A."/>
            <person name="Martis M."/>
            <person name="Narechania A."/>
            <person name="Otillar R.P."/>
            <person name="Penning B.W."/>
            <person name="Salamov A.A."/>
            <person name="Wang Y."/>
            <person name="Zhang L."/>
            <person name="Carpita N.C."/>
            <person name="Freeling M."/>
            <person name="Gingle A.R."/>
            <person name="Hash C.T."/>
            <person name="Keller B."/>
            <person name="Klein P."/>
            <person name="Kresovich S."/>
            <person name="McCann M.C."/>
            <person name="Ming R."/>
            <person name="Peterson D.G."/>
            <person name="Mehboob-ur-Rahman"/>
            <person name="Ware D."/>
            <person name="Westhoff P."/>
            <person name="Mayer K.F."/>
            <person name="Messing J."/>
            <person name="Rokhsar D.S."/>
        </authorList>
    </citation>
    <scope>NUCLEOTIDE SEQUENCE [LARGE SCALE GENOMIC DNA]</scope>
    <source>
        <strain evidence="3">cv. BTx623</strain>
    </source>
</reference>
<evidence type="ECO:0000313" key="2">
    <source>
        <dbReference type="EMBL" id="OQU79012.1"/>
    </source>
</evidence>
<feature type="region of interest" description="Disordered" evidence="1">
    <location>
        <begin position="1"/>
        <end position="36"/>
    </location>
</feature>
<dbReference type="InParanoid" id="A0A1Z5R5G2"/>
<proteinExistence type="predicted"/>
<gene>
    <name evidence="2" type="ORF">SORBI_3008G088450</name>
</gene>
<dbReference type="Gramene" id="OQU79012">
    <property type="protein sequence ID" value="OQU79012"/>
    <property type="gene ID" value="SORBI_3008G088450"/>
</dbReference>
<name>A0A1Z5R5G2_SORBI</name>
<evidence type="ECO:0000313" key="3">
    <source>
        <dbReference type="Proteomes" id="UP000000768"/>
    </source>
</evidence>
<feature type="compositionally biased region" description="Basic residues" evidence="1">
    <location>
        <begin position="1"/>
        <end position="10"/>
    </location>
</feature>
<protein>
    <submittedName>
        <fullName evidence="2">Uncharacterized protein</fullName>
    </submittedName>
</protein>
<organism evidence="2 3">
    <name type="scientific">Sorghum bicolor</name>
    <name type="common">Sorghum</name>
    <name type="synonym">Sorghum vulgare</name>
    <dbReference type="NCBI Taxonomy" id="4558"/>
    <lineage>
        <taxon>Eukaryota</taxon>
        <taxon>Viridiplantae</taxon>
        <taxon>Streptophyta</taxon>
        <taxon>Embryophyta</taxon>
        <taxon>Tracheophyta</taxon>
        <taxon>Spermatophyta</taxon>
        <taxon>Magnoliopsida</taxon>
        <taxon>Liliopsida</taxon>
        <taxon>Poales</taxon>
        <taxon>Poaceae</taxon>
        <taxon>PACMAD clade</taxon>
        <taxon>Panicoideae</taxon>
        <taxon>Andropogonodae</taxon>
        <taxon>Andropogoneae</taxon>
        <taxon>Sorghinae</taxon>
        <taxon>Sorghum</taxon>
    </lineage>
</organism>
<evidence type="ECO:0000256" key="1">
    <source>
        <dbReference type="SAM" id="MobiDB-lite"/>
    </source>
</evidence>
<dbReference type="AlphaFoldDB" id="A0A1Z5R5G2"/>
<keyword evidence="3" id="KW-1185">Reference proteome</keyword>
<reference evidence="3" key="2">
    <citation type="journal article" date="2018" name="Plant J.">
        <title>The Sorghum bicolor reference genome: improved assembly, gene annotations, a transcriptome atlas, and signatures of genome organization.</title>
        <authorList>
            <person name="McCormick R.F."/>
            <person name="Truong S.K."/>
            <person name="Sreedasyam A."/>
            <person name="Jenkins J."/>
            <person name="Shu S."/>
            <person name="Sims D."/>
            <person name="Kennedy M."/>
            <person name="Amirebrahimi M."/>
            <person name="Weers B.D."/>
            <person name="McKinley B."/>
            <person name="Mattison A."/>
            <person name="Morishige D.T."/>
            <person name="Grimwood J."/>
            <person name="Schmutz J."/>
            <person name="Mullet J.E."/>
        </authorList>
    </citation>
    <scope>NUCLEOTIDE SEQUENCE [LARGE SCALE GENOMIC DNA]</scope>
    <source>
        <strain evidence="3">cv. BTx623</strain>
    </source>
</reference>
<dbReference type="EMBL" id="CM000767">
    <property type="protein sequence ID" value="OQU79012.1"/>
    <property type="molecule type" value="Genomic_DNA"/>
</dbReference>
<accession>A0A1Z5R5G2</accession>
<dbReference type="Proteomes" id="UP000000768">
    <property type="component" value="Chromosome 8"/>
</dbReference>